<sequence length="291" mass="33009">MSKVKVGLVQMSCTKDKQENLDKAIAEVRKAAAKGAQIVCLQELFTSLYFCDVEDYDNFALAEAIPGPSTDALALVARELNVVIIASLFEKRTAGLYHNTTAVLDADGTYLGKYRKMHIPDDPAFYEKFYFTPGDLGYKVFQTKYAKIGILICWDQWYPEASRITALMGAEILFYPTAIGWSTEQDEETNTDQYNAWQTIQRSHAVANGVPVISVNRVGFEQDGAMKFWGGSFAANAQGRILYLASHENEETEVVDLDLDESDFFRKHWPFLRDRRIDSYQPITKRFIDED</sequence>
<dbReference type="InterPro" id="IPR003010">
    <property type="entry name" value="C-N_Hydrolase"/>
</dbReference>
<keyword evidence="1" id="KW-0378">Hydrolase</keyword>
<dbReference type="GO" id="GO:0050126">
    <property type="term" value="F:N-carbamoylputrescine amidase activity"/>
    <property type="evidence" value="ECO:0007669"/>
    <property type="project" value="TreeGrafter"/>
</dbReference>
<dbReference type="AlphaFoldDB" id="A0A2T3HIY8"/>
<dbReference type="CDD" id="cd07573">
    <property type="entry name" value="CPA"/>
    <property type="match status" value="1"/>
</dbReference>
<dbReference type="PANTHER" id="PTHR43674:SF2">
    <property type="entry name" value="BETA-UREIDOPROPIONASE"/>
    <property type="match status" value="1"/>
</dbReference>
<evidence type="ECO:0000313" key="4">
    <source>
        <dbReference type="Proteomes" id="UP000240912"/>
    </source>
</evidence>
<dbReference type="EMBL" id="PYLS01000006">
    <property type="protein sequence ID" value="PST82399.1"/>
    <property type="molecule type" value="Genomic_DNA"/>
</dbReference>
<dbReference type="SUPFAM" id="SSF56317">
    <property type="entry name" value="Carbon-nitrogen hydrolase"/>
    <property type="match status" value="1"/>
</dbReference>
<gene>
    <name evidence="3" type="ORF">C7T94_16625</name>
</gene>
<reference evidence="3 4" key="1">
    <citation type="submission" date="2018-03" db="EMBL/GenBank/DDBJ databases">
        <authorList>
            <person name="Keele B.F."/>
        </authorList>
    </citation>
    <scope>NUCLEOTIDE SEQUENCE [LARGE SCALE GENOMIC DNA]</scope>
    <source>
        <strain evidence="3 4">YL28-9</strain>
    </source>
</reference>
<comment type="caution">
    <text evidence="3">The sequence shown here is derived from an EMBL/GenBank/DDBJ whole genome shotgun (WGS) entry which is preliminary data.</text>
</comment>
<evidence type="ECO:0000256" key="1">
    <source>
        <dbReference type="ARBA" id="ARBA00022801"/>
    </source>
</evidence>
<name>A0A2T3HIY8_9SPHI</name>
<dbReference type="PANTHER" id="PTHR43674">
    <property type="entry name" value="NITRILASE C965.09-RELATED"/>
    <property type="match status" value="1"/>
</dbReference>
<dbReference type="InterPro" id="IPR036526">
    <property type="entry name" value="C-N_Hydrolase_sf"/>
</dbReference>
<accession>A0A2T3HIY8</accession>
<dbReference type="PROSITE" id="PS50263">
    <property type="entry name" value="CN_HYDROLASE"/>
    <property type="match status" value="1"/>
</dbReference>
<dbReference type="GO" id="GO:0016746">
    <property type="term" value="F:acyltransferase activity"/>
    <property type="evidence" value="ECO:0007669"/>
    <property type="project" value="UniProtKB-KW"/>
</dbReference>
<protein>
    <submittedName>
        <fullName evidence="3">Acyltransferase</fullName>
    </submittedName>
</protein>
<keyword evidence="4" id="KW-1185">Reference proteome</keyword>
<dbReference type="Gene3D" id="3.60.110.10">
    <property type="entry name" value="Carbon-nitrogen hydrolase"/>
    <property type="match status" value="1"/>
</dbReference>
<proteinExistence type="predicted"/>
<dbReference type="FunFam" id="3.60.110.10:FF:000010">
    <property type="entry name" value="Carbon-nitrogen hydrolase"/>
    <property type="match status" value="1"/>
</dbReference>
<organism evidence="3 4">
    <name type="scientific">Pedobacter yulinensis</name>
    <dbReference type="NCBI Taxonomy" id="2126353"/>
    <lineage>
        <taxon>Bacteria</taxon>
        <taxon>Pseudomonadati</taxon>
        <taxon>Bacteroidota</taxon>
        <taxon>Sphingobacteriia</taxon>
        <taxon>Sphingobacteriales</taxon>
        <taxon>Sphingobacteriaceae</taxon>
        <taxon>Pedobacter</taxon>
    </lineage>
</organism>
<evidence type="ECO:0000313" key="3">
    <source>
        <dbReference type="EMBL" id="PST82399.1"/>
    </source>
</evidence>
<dbReference type="Pfam" id="PF00795">
    <property type="entry name" value="CN_hydrolase"/>
    <property type="match status" value="1"/>
</dbReference>
<keyword evidence="3" id="KW-0012">Acyltransferase</keyword>
<dbReference type="Proteomes" id="UP000240912">
    <property type="component" value="Unassembled WGS sequence"/>
</dbReference>
<evidence type="ECO:0000259" key="2">
    <source>
        <dbReference type="PROSITE" id="PS50263"/>
    </source>
</evidence>
<dbReference type="GO" id="GO:0033388">
    <property type="term" value="P:putrescine biosynthetic process from arginine"/>
    <property type="evidence" value="ECO:0007669"/>
    <property type="project" value="TreeGrafter"/>
</dbReference>
<dbReference type="InterPro" id="IPR050345">
    <property type="entry name" value="Aliph_Amidase/BUP"/>
</dbReference>
<keyword evidence="3" id="KW-0808">Transferase</keyword>
<dbReference type="OrthoDB" id="9811121at2"/>
<dbReference type="RefSeq" id="WP_107216683.1">
    <property type="nucleotide sequence ID" value="NZ_KZ686270.1"/>
</dbReference>
<feature type="domain" description="CN hydrolase" evidence="2">
    <location>
        <begin position="4"/>
        <end position="259"/>
    </location>
</feature>